<name>A0A392RLE9_9FABA</name>
<evidence type="ECO:0000313" key="3">
    <source>
        <dbReference type="Proteomes" id="UP000265520"/>
    </source>
</evidence>
<feature type="region of interest" description="Disordered" evidence="1">
    <location>
        <begin position="31"/>
        <end position="55"/>
    </location>
</feature>
<dbReference type="AlphaFoldDB" id="A0A392RLE9"/>
<dbReference type="Proteomes" id="UP000265520">
    <property type="component" value="Unassembled WGS sequence"/>
</dbReference>
<accession>A0A392RLE9</accession>
<evidence type="ECO:0000313" key="2">
    <source>
        <dbReference type="EMBL" id="MCI36365.1"/>
    </source>
</evidence>
<dbReference type="EMBL" id="LXQA010233058">
    <property type="protein sequence ID" value="MCI36365.1"/>
    <property type="molecule type" value="Genomic_DNA"/>
</dbReference>
<keyword evidence="3" id="KW-1185">Reference proteome</keyword>
<organism evidence="2 3">
    <name type="scientific">Trifolium medium</name>
    <dbReference type="NCBI Taxonomy" id="97028"/>
    <lineage>
        <taxon>Eukaryota</taxon>
        <taxon>Viridiplantae</taxon>
        <taxon>Streptophyta</taxon>
        <taxon>Embryophyta</taxon>
        <taxon>Tracheophyta</taxon>
        <taxon>Spermatophyta</taxon>
        <taxon>Magnoliopsida</taxon>
        <taxon>eudicotyledons</taxon>
        <taxon>Gunneridae</taxon>
        <taxon>Pentapetalae</taxon>
        <taxon>rosids</taxon>
        <taxon>fabids</taxon>
        <taxon>Fabales</taxon>
        <taxon>Fabaceae</taxon>
        <taxon>Papilionoideae</taxon>
        <taxon>50 kb inversion clade</taxon>
        <taxon>NPAAA clade</taxon>
        <taxon>Hologalegina</taxon>
        <taxon>IRL clade</taxon>
        <taxon>Trifolieae</taxon>
        <taxon>Trifolium</taxon>
    </lineage>
</organism>
<sequence length="55" mass="6104">MGAYFFSPEHFPSFTELVRSLNQPKLHLDDLPTEEEEGAESAVMSQESSVSMQAA</sequence>
<reference evidence="2 3" key="1">
    <citation type="journal article" date="2018" name="Front. Plant Sci.">
        <title>Red Clover (Trifolium pratense) and Zigzag Clover (T. medium) - A Picture of Genomic Similarities and Differences.</title>
        <authorList>
            <person name="Dluhosova J."/>
            <person name="Istvanek J."/>
            <person name="Nedelnik J."/>
            <person name="Repkova J."/>
        </authorList>
    </citation>
    <scope>NUCLEOTIDE SEQUENCE [LARGE SCALE GENOMIC DNA]</scope>
    <source>
        <strain evidence="3">cv. 10/8</strain>
        <tissue evidence="2">Leaf</tissue>
    </source>
</reference>
<proteinExistence type="predicted"/>
<feature type="compositionally biased region" description="Polar residues" evidence="1">
    <location>
        <begin position="43"/>
        <end position="55"/>
    </location>
</feature>
<evidence type="ECO:0000256" key="1">
    <source>
        <dbReference type="SAM" id="MobiDB-lite"/>
    </source>
</evidence>
<protein>
    <submittedName>
        <fullName evidence="2">Inactive beta-amylase 9-like</fullName>
    </submittedName>
</protein>
<comment type="caution">
    <text evidence="2">The sequence shown here is derived from an EMBL/GenBank/DDBJ whole genome shotgun (WGS) entry which is preliminary data.</text>
</comment>